<dbReference type="PANTHER" id="PTHR10361">
    <property type="entry name" value="SODIUM-BILE ACID COTRANSPORTER"/>
    <property type="match status" value="1"/>
</dbReference>
<feature type="transmembrane region" description="Helical" evidence="5">
    <location>
        <begin position="170"/>
        <end position="191"/>
    </location>
</feature>
<organism evidence="6 7">
    <name type="scientific">Ruegeria denitrificans</name>
    <dbReference type="NCBI Taxonomy" id="1715692"/>
    <lineage>
        <taxon>Bacteria</taxon>
        <taxon>Pseudomonadati</taxon>
        <taxon>Pseudomonadota</taxon>
        <taxon>Alphaproteobacteria</taxon>
        <taxon>Rhodobacterales</taxon>
        <taxon>Roseobacteraceae</taxon>
        <taxon>Ruegeria</taxon>
    </lineage>
</organism>
<feature type="transmembrane region" description="Helical" evidence="5">
    <location>
        <begin position="237"/>
        <end position="255"/>
    </location>
</feature>
<dbReference type="AlphaFoldDB" id="A0A0N7M9P3"/>
<keyword evidence="4 5" id="KW-0472">Membrane</keyword>
<evidence type="ECO:0000313" key="7">
    <source>
        <dbReference type="Proteomes" id="UP000051260"/>
    </source>
</evidence>
<feature type="transmembrane region" description="Helical" evidence="5">
    <location>
        <begin position="70"/>
        <end position="88"/>
    </location>
</feature>
<reference evidence="7" key="1">
    <citation type="submission" date="2015-09" db="EMBL/GenBank/DDBJ databases">
        <authorList>
            <person name="Rodrigo-Torres L."/>
            <person name="Arahal D.R."/>
        </authorList>
    </citation>
    <scope>NUCLEOTIDE SEQUENCE [LARGE SCALE GENOMIC DNA]</scope>
    <source>
        <strain evidence="7">CECT 5091</strain>
    </source>
</reference>
<dbReference type="InterPro" id="IPR002657">
    <property type="entry name" value="BilAc:Na_symport/Acr3"/>
</dbReference>
<evidence type="ECO:0000256" key="3">
    <source>
        <dbReference type="ARBA" id="ARBA00022989"/>
    </source>
</evidence>
<proteinExistence type="predicted"/>
<dbReference type="Pfam" id="PF01758">
    <property type="entry name" value="SBF"/>
    <property type="match status" value="1"/>
</dbReference>
<feature type="transmembrane region" description="Helical" evidence="5">
    <location>
        <begin position="40"/>
        <end position="64"/>
    </location>
</feature>
<dbReference type="RefSeq" id="WP_058282010.1">
    <property type="nucleotide sequence ID" value="NZ_CYUD01000006.1"/>
</dbReference>
<dbReference type="Proteomes" id="UP000051260">
    <property type="component" value="Unassembled WGS sequence"/>
</dbReference>
<dbReference type="PANTHER" id="PTHR10361:SF24">
    <property type="entry name" value="P3 PROTEIN"/>
    <property type="match status" value="1"/>
</dbReference>
<evidence type="ECO:0000313" key="6">
    <source>
        <dbReference type="EMBL" id="CUK01826.1"/>
    </source>
</evidence>
<comment type="subcellular location">
    <subcellularLocation>
        <location evidence="1">Membrane</location>
        <topology evidence="1">Multi-pass membrane protein</topology>
    </subcellularLocation>
</comment>
<evidence type="ECO:0000256" key="5">
    <source>
        <dbReference type="SAM" id="Phobius"/>
    </source>
</evidence>
<dbReference type="Gene3D" id="1.20.1530.20">
    <property type="match status" value="1"/>
</dbReference>
<dbReference type="EMBL" id="CYUD01000006">
    <property type="protein sequence ID" value="CUK01826.1"/>
    <property type="molecule type" value="Genomic_DNA"/>
</dbReference>
<keyword evidence="3 5" id="KW-1133">Transmembrane helix</keyword>
<gene>
    <name evidence="6" type="ORF">RUE5091_02300</name>
</gene>
<sequence length="290" mass="30208">MGEIFISVLLPLAVVVIMFCLGLGLTAADFQRIGRRPRAFCVGALNQIILLPCIALMVIFIFGISAETAVGIMILAACPGGAISNIVTKLSNWDVALSVTLTAVFSLTCVVTVPLILGFSMQMFMGATAPAIDISSTALAMFFLTASPILVGVTARSLAPRIVAAVEPVFGKVSMLLFALVIGGAIISNWVVVADNFLRLGPALLVVGASLTFIGIMSSGMLGCTDIEAKTISIETGVQNGALGIAIATLLLPNTNGLSEYAIPSAIYSVVWIVTMLPVFAFLARRSPIL</sequence>
<keyword evidence="2 5" id="KW-0812">Transmembrane</keyword>
<evidence type="ECO:0000256" key="1">
    <source>
        <dbReference type="ARBA" id="ARBA00004141"/>
    </source>
</evidence>
<protein>
    <submittedName>
        <fullName evidence="6">Bile acid transporter</fullName>
    </submittedName>
</protein>
<dbReference type="OrthoDB" id="9806785at2"/>
<evidence type="ECO:0000256" key="4">
    <source>
        <dbReference type="ARBA" id="ARBA00023136"/>
    </source>
</evidence>
<dbReference type="InterPro" id="IPR038770">
    <property type="entry name" value="Na+/solute_symporter_sf"/>
</dbReference>
<keyword evidence="7" id="KW-1185">Reference proteome</keyword>
<accession>A0A0N7M9P3</accession>
<feature type="transmembrane region" description="Helical" evidence="5">
    <location>
        <begin position="95"/>
        <end position="117"/>
    </location>
</feature>
<dbReference type="InterPro" id="IPR004710">
    <property type="entry name" value="Bilac:Na_transpt"/>
</dbReference>
<feature type="transmembrane region" description="Helical" evidence="5">
    <location>
        <begin position="261"/>
        <end position="284"/>
    </location>
</feature>
<feature type="transmembrane region" description="Helical" evidence="5">
    <location>
        <begin position="6"/>
        <end position="28"/>
    </location>
</feature>
<feature type="transmembrane region" description="Helical" evidence="5">
    <location>
        <begin position="137"/>
        <end position="158"/>
    </location>
</feature>
<feature type="transmembrane region" description="Helical" evidence="5">
    <location>
        <begin position="203"/>
        <end position="225"/>
    </location>
</feature>
<dbReference type="GO" id="GO:0016020">
    <property type="term" value="C:membrane"/>
    <property type="evidence" value="ECO:0007669"/>
    <property type="project" value="UniProtKB-SubCell"/>
</dbReference>
<name>A0A0N7M9P3_9RHOB</name>
<evidence type="ECO:0000256" key="2">
    <source>
        <dbReference type="ARBA" id="ARBA00022692"/>
    </source>
</evidence>